<feature type="transmembrane region" description="Helical" evidence="1">
    <location>
        <begin position="172"/>
        <end position="188"/>
    </location>
</feature>
<feature type="transmembrane region" description="Helical" evidence="1">
    <location>
        <begin position="142"/>
        <end position="165"/>
    </location>
</feature>
<feature type="transmembrane region" description="Helical" evidence="1">
    <location>
        <begin position="379"/>
        <end position="395"/>
    </location>
</feature>
<evidence type="ECO:0000256" key="1">
    <source>
        <dbReference type="SAM" id="Phobius"/>
    </source>
</evidence>
<feature type="transmembrane region" description="Helical" evidence="1">
    <location>
        <begin position="117"/>
        <end position="136"/>
    </location>
</feature>
<keyword evidence="3" id="KW-1185">Reference proteome</keyword>
<proteinExistence type="predicted"/>
<dbReference type="EMBL" id="WAEL01000004">
    <property type="protein sequence ID" value="NID11161.1"/>
    <property type="molecule type" value="Genomic_DNA"/>
</dbReference>
<organism evidence="2 3">
    <name type="scientific">Fibrivirga algicola</name>
    <dbReference type="NCBI Taxonomy" id="2950420"/>
    <lineage>
        <taxon>Bacteria</taxon>
        <taxon>Pseudomonadati</taxon>
        <taxon>Bacteroidota</taxon>
        <taxon>Cytophagia</taxon>
        <taxon>Cytophagales</taxon>
        <taxon>Spirosomataceae</taxon>
        <taxon>Fibrivirga</taxon>
    </lineage>
</organism>
<reference evidence="3" key="1">
    <citation type="submission" date="2019-09" db="EMBL/GenBank/DDBJ databases">
        <authorList>
            <person name="Jung D.-H."/>
        </authorList>
    </citation>
    <scope>NUCLEOTIDE SEQUENCE [LARGE SCALE GENOMIC DNA]</scope>
    <source>
        <strain evidence="3">JA-25</strain>
    </source>
</reference>
<feature type="transmembrane region" description="Helical" evidence="1">
    <location>
        <begin position="94"/>
        <end position="112"/>
    </location>
</feature>
<evidence type="ECO:0000313" key="2">
    <source>
        <dbReference type="EMBL" id="NID11161.1"/>
    </source>
</evidence>
<dbReference type="Proteomes" id="UP000606008">
    <property type="component" value="Unassembled WGS sequence"/>
</dbReference>
<feature type="transmembrane region" description="Helical" evidence="1">
    <location>
        <begin position="194"/>
        <end position="213"/>
    </location>
</feature>
<keyword evidence="1" id="KW-0472">Membrane</keyword>
<feature type="transmembrane region" description="Helical" evidence="1">
    <location>
        <begin position="339"/>
        <end position="359"/>
    </location>
</feature>
<keyword evidence="1" id="KW-0812">Transmembrane</keyword>
<comment type="caution">
    <text evidence="2">The sequence shown here is derived from an EMBL/GenBank/DDBJ whole genome shotgun (WGS) entry which is preliminary data.</text>
</comment>
<reference evidence="3" key="2">
    <citation type="submission" date="2023-07" db="EMBL/GenBank/DDBJ databases">
        <authorList>
            <person name="Jung D.-H."/>
        </authorList>
    </citation>
    <scope>NUCLEOTIDE SEQUENCE [LARGE SCALE GENOMIC DNA]</scope>
    <source>
        <strain evidence="3">JA-25</strain>
    </source>
</reference>
<keyword evidence="1" id="KW-1133">Transmembrane helix</keyword>
<name>A0ABX0QG63_9BACT</name>
<sequence length="584" mass="67028">MVGLSVTALGIGIIRDFSGPLLDGGDTDQYAYTSYYFARNLSVWPIPLLDLYTNQTLYPYGTHHVFLPWGFERDYFYALLDRWPDAEYKPFLQLYYLYSLVVGAVGTFLLLYRRFGYVRATITALIVSIFTFYNLYKYPIHLNMAVVHWTVLCMLATFVLLYDLYRSTRVSLRFWLVWAWLHVAILGLELGYVAGYALTFTLLTAPFIGYQLWQKSHAQRGNRLKALATWLAAAYKADTGWVISLQMLCVVTAWLYVPLSAQISIDALGYTFPKVSEMRAWSHPLRMLIPSLPGIDSFAIRYDRYFHDSEVESYAQTSPGLYLTILAAVGLWQQRKKCGLWGPVGLMLALCLLYHPVLVPTLKLFPWFAFNRHGGRSSMVYPTLLCMLALHIRLPARRTAQLALLAVIGLMLAEWYYGYTYRQTDPPDTVPPSLFTYLRAVRDTPGKAVLDWPFCIQGADAITNSDGLCPFYDQQNGINTLRRFYHKAVVGQYVGRLHPDLVKPLIRDQWPTLLRPNHQFTAADWDFIDRFLRDNQFAGINLYADLLSSEQTRAFMVRYGPPIAEARHQTAGRMLFIPLNRAVR</sequence>
<accession>A0ABX0QG63</accession>
<evidence type="ECO:0000313" key="3">
    <source>
        <dbReference type="Proteomes" id="UP000606008"/>
    </source>
</evidence>
<feature type="transmembrane region" description="Helical" evidence="1">
    <location>
        <begin position="402"/>
        <end position="419"/>
    </location>
</feature>
<feature type="transmembrane region" description="Helical" evidence="1">
    <location>
        <begin position="314"/>
        <end position="332"/>
    </location>
</feature>
<evidence type="ECO:0008006" key="4">
    <source>
        <dbReference type="Google" id="ProtNLM"/>
    </source>
</evidence>
<gene>
    <name evidence="2" type="ORF">F7231_13350</name>
</gene>
<protein>
    <recommendedName>
        <fullName evidence="4">Glycosyltransferase RgtA/B/C/D-like domain-containing protein</fullName>
    </recommendedName>
</protein>
<feature type="transmembrane region" description="Helical" evidence="1">
    <location>
        <begin position="234"/>
        <end position="257"/>
    </location>
</feature>